<dbReference type="InterPro" id="IPR007863">
    <property type="entry name" value="Peptidase_M16_C"/>
</dbReference>
<proteinExistence type="predicted"/>
<dbReference type="Pfam" id="PF00675">
    <property type="entry name" value="Peptidase_M16"/>
    <property type="match status" value="1"/>
</dbReference>
<name>A0ABW3L0Y4_9BACI</name>
<accession>A0ABW3L0Y4</accession>
<protein>
    <submittedName>
        <fullName evidence="3">EF-P 5-aminopentanol modification-associated protein YfmH</fullName>
    </submittedName>
</protein>
<organism evidence="3 4">
    <name type="scientific">Thalassobacillus hwangdonensis</name>
    <dbReference type="NCBI Taxonomy" id="546108"/>
    <lineage>
        <taxon>Bacteria</taxon>
        <taxon>Bacillati</taxon>
        <taxon>Bacillota</taxon>
        <taxon>Bacilli</taxon>
        <taxon>Bacillales</taxon>
        <taxon>Bacillaceae</taxon>
        <taxon>Thalassobacillus</taxon>
    </lineage>
</organism>
<sequence>MKELVYEQLNETIYTETLDNGLKVYLLSKPEMAKTYGIFGTNYGSIDQTFTPIGNEETVNVPEGIAHFLEHKLFEKEDRDVFQDFTKLGASANAFTSFTKTAYLFSATNHIEKNVETLLDFVQDPFFSDESVEKEKGIIAQEIRMYDDQPDWRAFFGTIQSLYHEHPVKIDIAGTVDSIQKITKEDLYTCYETFYHPSNMSLFIAGDIDPEKMMEQIKNNQSSKSFAKEEEIKRSYPDEPDHVAKSFDSIEMPVSTSKCMVGIKEKVKGLRGEDILRSELLSGMILSHYFSKSGEFYEELYQNDLIDDSFHFETDLDVEFGFTIIGGDSRKPDELADRIKEMLHQLKDQKIDPEDFERMKRKKIGHFLRAMNSMEFIANQFSHYHLLGVDLFEVLPTIESLTIDDATAFLEHWIKEDRIAVFQVKPAASEKHAG</sequence>
<dbReference type="InterPro" id="IPR011249">
    <property type="entry name" value="Metalloenz_LuxS/M16"/>
</dbReference>
<evidence type="ECO:0000259" key="1">
    <source>
        <dbReference type="Pfam" id="PF00675"/>
    </source>
</evidence>
<keyword evidence="4" id="KW-1185">Reference proteome</keyword>
<dbReference type="SUPFAM" id="SSF63411">
    <property type="entry name" value="LuxS/MPP-like metallohydrolase"/>
    <property type="match status" value="2"/>
</dbReference>
<dbReference type="Proteomes" id="UP001596990">
    <property type="component" value="Unassembled WGS sequence"/>
</dbReference>
<feature type="domain" description="Peptidase M16 C-terminal" evidence="2">
    <location>
        <begin position="181"/>
        <end position="362"/>
    </location>
</feature>
<dbReference type="Pfam" id="PF05193">
    <property type="entry name" value="Peptidase_M16_C"/>
    <property type="match status" value="1"/>
</dbReference>
<dbReference type="NCBIfam" id="NF047421">
    <property type="entry name" value="YfmH_fam"/>
    <property type="match status" value="1"/>
</dbReference>
<evidence type="ECO:0000313" key="3">
    <source>
        <dbReference type="EMBL" id="MFD1018249.1"/>
    </source>
</evidence>
<dbReference type="Gene3D" id="3.30.830.10">
    <property type="entry name" value="Metalloenzyme, LuxS/M16 peptidase-like"/>
    <property type="match status" value="2"/>
</dbReference>
<feature type="domain" description="Peptidase M16 N-terminal" evidence="1">
    <location>
        <begin position="63"/>
        <end position="174"/>
    </location>
</feature>
<gene>
    <name evidence="3" type="primary">yfmH</name>
    <name evidence="3" type="ORF">ACFQ2J_03455</name>
</gene>
<reference evidence="4" key="1">
    <citation type="journal article" date="2019" name="Int. J. Syst. Evol. Microbiol.">
        <title>The Global Catalogue of Microorganisms (GCM) 10K type strain sequencing project: providing services to taxonomists for standard genome sequencing and annotation.</title>
        <authorList>
            <consortium name="The Broad Institute Genomics Platform"/>
            <consortium name="The Broad Institute Genome Sequencing Center for Infectious Disease"/>
            <person name="Wu L."/>
            <person name="Ma J."/>
        </authorList>
    </citation>
    <scope>NUCLEOTIDE SEQUENCE [LARGE SCALE GENOMIC DNA]</scope>
    <source>
        <strain evidence="4">CCUG 56607</strain>
    </source>
</reference>
<comment type="caution">
    <text evidence="3">The sequence shown here is derived from an EMBL/GenBank/DDBJ whole genome shotgun (WGS) entry which is preliminary data.</text>
</comment>
<evidence type="ECO:0000259" key="2">
    <source>
        <dbReference type="Pfam" id="PF05193"/>
    </source>
</evidence>
<dbReference type="EMBL" id="JBHTKL010000001">
    <property type="protein sequence ID" value="MFD1018249.1"/>
    <property type="molecule type" value="Genomic_DNA"/>
</dbReference>
<dbReference type="InterPro" id="IPR011765">
    <property type="entry name" value="Pept_M16_N"/>
</dbReference>
<dbReference type="InterPro" id="IPR050361">
    <property type="entry name" value="MPP/UQCRC_Complex"/>
</dbReference>
<dbReference type="PANTHER" id="PTHR11851">
    <property type="entry name" value="METALLOPROTEASE"/>
    <property type="match status" value="1"/>
</dbReference>
<evidence type="ECO:0000313" key="4">
    <source>
        <dbReference type="Proteomes" id="UP001596990"/>
    </source>
</evidence>
<dbReference type="PANTHER" id="PTHR11851:SF134">
    <property type="entry name" value="ZINC-DEPENDENT PROTEASE"/>
    <property type="match status" value="1"/>
</dbReference>
<dbReference type="RefSeq" id="WP_386056603.1">
    <property type="nucleotide sequence ID" value="NZ_JBHTKL010000001.1"/>
</dbReference>